<dbReference type="Pfam" id="PF03993">
    <property type="entry name" value="DUF349"/>
    <property type="match status" value="5"/>
</dbReference>
<keyword evidence="1" id="KW-0175">Coiled coil</keyword>
<evidence type="ECO:0000256" key="1">
    <source>
        <dbReference type="SAM" id="Coils"/>
    </source>
</evidence>
<protein>
    <recommendedName>
        <fullName evidence="4">DUF349 domain-containing protein</fullName>
    </recommendedName>
</protein>
<sequence>MTKKEILERLTSLSEENDHKVLKREIKNLSDRFHELTNEEEKELQIKNNNSEEDELHTLPEEEVQLNDQVQEALTALKVRRNELKDARDNEEKENLTKKQVILKRFQVLLQEEENIGKLFNSIKEIREEWKAVGDIPKTKYQDIQSQYSQLNELFNYNVNIYKELQENDLKRNYSLKNQLIHQAKELLNESSLGKLDKGVKAIQNEWEEIGPTFTEHWEKIKEEYWETIRAIYDKIKDLREGREKEKEANYEKKKSLVEQAKSLVEHLPDGHKEWNAMTKALNDLQDAWKKVGYAPKEVNDKVWEEFRKPFDLFYEKKREFYASQKEEHNDKKEAKEKIIERAEELVGLTDWRKGTELAKKLQREWKKVGHAGQYAEQRLWKAFRSKCDAFFEAKDKHFAELDKANEENLKLKEALIEEINAFEKGEDTKANIEALKAFSARFAEIGNVPFKQKDKIYKSYKDALDAQYAKLKLDGKEKEKVMFQAKLDSMKGSANPVQMLRKEKDFIRRKINELTKEITNFENNLGFFGNSKGAEALLAGVKKNIEKGRAEIEALKSKLKSLSKLEKEALNKEEV</sequence>
<dbReference type="EMBL" id="OU015584">
    <property type="protein sequence ID" value="CAG5077369.1"/>
    <property type="molecule type" value="Genomic_DNA"/>
</dbReference>
<name>A0A916JJX2_9FLAO</name>
<dbReference type="AlphaFoldDB" id="A0A916JJX2"/>
<organism evidence="2 3">
    <name type="scientific">Parvicella tangerina</name>
    <dbReference type="NCBI Taxonomy" id="2829795"/>
    <lineage>
        <taxon>Bacteria</taxon>
        <taxon>Pseudomonadati</taxon>
        <taxon>Bacteroidota</taxon>
        <taxon>Flavobacteriia</taxon>
        <taxon>Flavobacteriales</taxon>
        <taxon>Parvicellaceae</taxon>
        <taxon>Parvicella</taxon>
    </lineage>
</organism>
<evidence type="ECO:0000313" key="2">
    <source>
        <dbReference type="EMBL" id="CAG5077369.1"/>
    </source>
</evidence>
<gene>
    <name evidence="2" type="ORF">CRYO30217_00363</name>
</gene>
<evidence type="ECO:0008006" key="4">
    <source>
        <dbReference type="Google" id="ProtNLM"/>
    </source>
</evidence>
<proteinExistence type="predicted"/>
<accession>A0A916JJX2</accession>
<reference evidence="2" key="1">
    <citation type="submission" date="2021-04" db="EMBL/GenBank/DDBJ databases">
        <authorList>
            <person name="Rodrigo-Torres L."/>
            <person name="Arahal R. D."/>
            <person name="Lucena T."/>
        </authorList>
    </citation>
    <scope>NUCLEOTIDE SEQUENCE</scope>
    <source>
        <strain evidence="2">AS29M-1</strain>
    </source>
</reference>
<dbReference type="KEGG" id="ptan:CRYO30217_00363"/>
<feature type="coiled-coil region" evidence="1">
    <location>
        <begin position="498"/>
        <end position="573"/>
    </location>
</feature>
<keyword evidence="3" id="KW-1185">Reference proteome</keyword>
<evidence type="ECO:0000313" key="3">
    <source>
        <dbReference type="Proteomes" id="UP000683507"/>
    </source>
</evidence>
<feature type="coiled-coil region" evidence="1">
    <location>
        <begin position="12"/>
        <end position="129"/>
    </location>
</feature>
<feature type="coiled-coil region" evidence="1">
    <location>
        <begin position="395"/>
        <end position="422"/>
    </location>
</feature>
<dbReference type="Proteomes" id="UP000683507">
    <property type="component" value="Chromosome"/>
</dbReference>
<dbReference type="InterPro" id="IPR007139">
    <property type="entry name" value="DUF349"/>
</dbReference>
<dbReference type="RefSeq" id="WP_258540600.1">
    <property type="nucleotide sequence ID" value="NZ_OU015584.1"/>
</dbReference>